<sequence length="490" mass="53068">MCDRSPSACMGPRVAHPHLLDSLWSVPLITAAAAFLSTVGVSNHGFFYVVYMGHYGATREEASWPASIHSIVCHVIGLIIAALQRRTVSVHNLTLLGGLLSWMGFVLSAFAPNIQTISITMGVIYAMGSGTMVIMLSVYNIAYFMKYRGVATGFKFVGWSLSGLVFPPVLTVLFNTYGFEGGMLLLGGIVMNVMVFIMLLRNPRAIHCCATARRKISSQHLVYRAPLLFAYKKTLFQAKTVLDAENVCRLPVETELKSSGDSQGKPSETRGSCIESLCAAFAPLKAPIFYAFLPSFVLCDYGEMLLSTTIVDYAIDKGFTVTQAKHMIICISLAGLVGRLLFPLAADRGYLSRSALVALCYVLITLACMALPHVHSVVGVWLVCFVAAAQFGCLLTMKGVLVADYLGIEHIAAAIGVTGLAMLPLLLGNPAIVGFFRDTMGSYDNLFRSFAALAFLVAMMLLGVVCHERTNNEFQCRLRSSGHVNYGATI</sequence>
<protein>
    <submittedName>
        <fullName evidence="1">Uncharacterized protein</fullName>
    </submittedName>
</protein>
<evidence type="ECO:0000313" key="1">
    <source>
        <dbReference type="EMBL" id="KAH7959822.1"/>
    </source>
</evidence>
<reference evidence="1" key="1">
    <citation type="submission" date="2020-05" db="EMBL/GenBank/DDBJ databases">
        <title>Large-scale comparative analyses of tick genomes elucidate their genetic diversity and vector capacities.</title>
        <authorList>
            <person name="Jia N."/>
            <person name="Wang J."/>
            <person name="Shi W."/>
            <person name="Du L."/>
            <person name="Sun Y."/>
            <person name="Zhan W."/>
            <person name="Jiang J."/>
            <person name="Wang Q."/>
            <person name="Zhang B."/>
            <person name="Ji P."/>
            <person name="Sakyi L.B."/>
            <person name="Cui X."/>
            <person name="Yuan T."/>
            <person name="Jiang B."/>
            <person name="Yang W."/>
            <person name="Lam T.T.-Y."/>
            <person name="Chang Q."/>
            <person name="Ding S."/>
            <person name="Wang X."/>
            <person name="Zhu J."/>
            <person name="Ruan X."/>
            <person name="Zhao L."/>
            <person name="Wei J."/>
            <person name="Que T."/>
            <person name="Du C."/>
            <person name="Cheng J."/>
            <person name="Dai P."/>
            <person name="Han X."/>
            <person name="Huang E."/>
            <person name="Gao Y."/>
            <person name="Liu J."/>
            <person name="Shao H."/>
            <person name="Ye R."/>
            <person name="Li L."/>
            <person name="Wei W."/>
            <person name="Wang X."/>
            <person name="Wang C."/>
            <person name="Yang T."/>
            <person name="Huo Q."/>
            <person name="Li W."/>
            <person name="Guo W."/>
            <person name="Chen H."/>
            <person name="Zhou L."/>
            <person name="Ni X."/>
            <person name="Tian J."/>
            <person name="Zhou Y."/>
            <person name="Sheng Y."/>
            <person name="Liu T."/>
            <person name="Pan Y."/>
            <person name="Xia L."/>
            <person name="Li J."/>
            <person name="Zhao F."/>
            <person name="Cao W."/>
        </authorList>
    </citation>
    <scope>NUCLEOTIDE SEQUENCE</scope>
    <source>
        <strain evidence="1">Dsil-2018</strain>
    </source>
</reference>
<keyword evidence="2" id="KW-1185">Reference proteome</keyword>
<name>A0ACB8D5W4_DERSI</name>
<accession>A0ACB8D5W4</accession>
<evidence type="ECO:0000313" key="2">
    <source>
        <dbReference type="Proteomes" id="UP000821865"/>
    </source>
</evidence>
<comment type="caution">
    <text evidence="1">The sequence shown here is derived from an EMBL/GenBank/DDBJ whole genome shotgun (WGS) entry which is preliminary data.</text>
</comment>
<gene>
    <name evidence="1" type="ORF">HPB49_014046</name>
</gene>
<dbReference type="Proteomes" id="UP000821865">
    <property type="component" value="Chromosome 3"/>
</dbReference>
<dbReference type="EMBL" id="CM023472">
    <property type="protein sequence ID" value="KAH7959822.1"/>
    <property type="molecule type" value="Genomic_DNA"/>
</dbReference>
<proteinExistence type="predicted"/>
<organism evidence="1 2">
    <name type="scientific">Dermacentor silvarum</name>
    <name type="common">Tick</name>
    <dbReference type="NCBI Taxonomy" id="543639"/>
    <lineage>
        <taxon>Eukaryota</taxon>
        <taxon>Metazoa</taxon>
        <taxon>Ecdysozoa</taxon>
        <taxon>Arthropoda</taxon>
        <taxon>Chelicerata</taxon>
        <taxon>Arachnida</taxon>
        <taxon>Acari</taxon>
        <taxon>Parasitiformes</taxon>
        <taxon>Ixodida</taxon>
        <taxon>Ixodoidea</taxon>
        <taxon>Ixodidae</taxon>
        <taxon>Rhipicephalinae</taxon>
        <taxon>Dermacentor</taxon>
    </lineage>
</organism>